<dbReference type="RefSeq" id="WP_073120830.1">
    <property type="nucleotide sequence ID" value="NZ_FRAA01000002.1"/>
</dbReference>
<protein>
    <submittedName>
        <fullName evidence="7">Predicted PurR-regulated permease PerM</fullName>
    </submittedName>
</protein>
<name>A0A1M6N4Z9_REIAG</name>
<evidence type="ECO:0000256" key="5">
    <source>
        <dbReference type="ARBA" id="ARBA00023136"/>
    </source>
</evidence>
<evidence type="ECO:0000313" key="8">
    <source>
        <dbReference type="Proteomes" id="UP000184474"/>
    </source>
</evidence>
<dbReference type="InterPro" id="IPR002549">
    <property type="entry name" value="AI-2E-like"/>
</dbReference>
<keyword evidence="3 6" id="KW-0812">Transmembrane</keyword>
<organism evidence="7 8">
    <name type="scientific">Reichenbachiella agariperforans</name>
    <dbReference type="NCBI Taxonomy" id="156994"/>
    <lineage>
        <taxon>Bacteria</taxon>
        <taxon>Pseudomonadati</taxon>
        <taxon>Bacteroidota</taxon>
        <taxon>Cytophagia</taxon>
        <taxon>Cytophagales</taxon>
        <taxon>Reichenbachiellaceae</taxon>
        <taxon>Reichenbachiella</taxon>
    </lineage>
</organism>
<feature type="transmembrane region" description="Helical" evidence="6">
    <location>
        <begin position="203"/>
        <end position="224"/>
    </location>
</feature>
<dbReference type="AlphaFoldDB" id="A0A1M6N4Z9"/>
<gene>
    <name evidence="7" type="ORF">SAMN04488028_102103</name>
</gene>
<keyword evidence="5 6" id="KW-0472">Membrane</keyword>
<dbReference type="Pfam" id="PF01594">
    <property type="entry name" value="AI-2E_transport"/>
    <property type="match status" value="1"/>
</dbReference>
<keyword evidence="8" id="KW-1185">Reference proteome</keyword>
<dbReference type="PANTHER" id="PTHR21716">
    <property type="entry name" value="TRANSMEMBRANE PROTEIN"/>
    <property type="match status" value="1"/>
</dbReference>
<proteinExistence type="inferred from homology"/>
<dbReference type="EMBL" id="FRAA01000002">
    <property type="protein sequence ID" value="SHJ90805.1"/>
    <property type="molecule type" value="Genomic_DNA"/>
</dbReference>
<dbReference type="STRING" id="156994.SAMN04488028_102103"/>
<feature type="transmembrane region" description="Helical" evidence="6">
    <location>
        <begin position="35"/>
        <end position="52"/>
    </location>
</feature>
<feature type="transmembrane region" description="Helical" evidence="6">
    <location>
        <begin position="148"/>
        <end position="166"/>
    </location>
</feature>
<dbReference type="Proteomes" id="UP000184474">
    <property type="component" value="Unassembled WGS sequence"/>
</dbReference>
<dbReference type="PANTHER" id="PTHR21716:SF64">
    <property type="entry name" value="AI-2 TRANSPORT PROTEIN TQSA"/>
    <property type="match status" value="1"/>
</dbReference>
<feature type="transmembrane region" description="Helical" evidence="6">
    <location>
        <begin position="73"/>
        <end position="92"/>
    </location>
</feature>
<evidence type="ECO:0000256" key="3">
    <source>
        <dbReference type="ARBA" id="ARBA00022692"/>
    </source>
</evidence>
<evidence type="ECO:0000313" key="7">
    <source>
        <dbReference type="EMBL" id="SHJ90805.1"/>
    </source>
</evidence>
<evidence type="ECO:0000256" key="4">
    <source>
        <dbReference type="ARBA" id="ARBA00022989"/>
    </source>
</evidence>
<evidence type="ECO:0000256" key="2">
    <source>
        <dbReference type="ARBA" id="ARBA00009773"/>
    </source>
</evidence>
<evidence type="ECO:0000256" key="1">
    <source>
        <dbReference type="ARBA" id="ARBA00004141"/>
    </source>
</evidence>
<feature type="transmembrane region" description="Helical" evidence="6">
    <location>
        <begin position="306"/>
        <end position="332"/>
    </location>
</feature>
<keyword evidence="4 6" id="KW-1133">Transmembrane helix</keyword>
<feature type="transmembrane region" description="Helical" evidence="6">
    <location>
        <begin position="267"/>
        <end position="286"/>
    </location>
</feature>
<comment type="similarity">
    <text evidence="2">Belongs to the autoinducer-2 exporter (AI-2E) (TC 2.A.86) family.</text>
</comment>
<feature type="transmembrane region" description="Helical" evidence="6">
    <location>
        <begin position="230"/>
        <end position="260"/>
    </location>
</feature>
<comment type="subcellular location">
    <subcellularLocation>
        <location evidence="1">Membrane</location>
        <topology evidence="1">Multi-pass membrane protein</topology>
    </subcellularLocation>
</comment>
<accession>A0A1M6N4Z9</accession>
<dbReference type="GO" id="GO:0016020">
    <property type="term" value="C:membrane"/>
    <property type="evidence" value="ECO:0007669"/>
    <property type="project" value="UniProtKB-SubCell"/>
</dbReference>
<dbReference type="GO" id="GO:0055085">
    <property type="term" value="P:transmembrane transport"/>
    <property type="evidence" value="ECO:0007669"/>
    <property type="project" value="TreeGrafter"/>
</dbReference>
<sequence length="360" mass="40742">MSQISDTSTQSITKFTYILLSLIAVIVILVYTEEYVVPFIIALIIWFIIHELRENLQWIPWVRKNVPIWLQSLIAFVIINLVIIGVGELVYINSTILYENIDLYEQNFQAVLLQLNEIFNIDIASKVNKYTHDFDVDEFAASMLNTTTALFGNGFLIVIYVIFLLIEESIFPLKLKAFYPDEEEQEKKQDLFYKMDQNIGRYLRLKTIVSFLTGALSYIVLLIFGVEAALFWALLIFVLNFIPTVGSLIATVFPAIFAVLQMAELAPFVYIMLSVGAVQIIIGNVVEPKLMGTSLNMSSLVVVLSLTIWGGIWGIMGMILSVPITVMMIIVFEEIPSLRFIAVALSEKGELSEAPKRVKK</sequence>
<evidence type="ECO:0000256" key="6">
    <source>
        <dbReference type="SAM" id="Phobius"/>
    </source>
</evidence>
<reference evidence="8" key="1">
    <citation type="submission" date="2016-11" db="EMBL/GenBank/DDBJ databases">
        <authorList>
            <person name="Varghese N."/>
            <person name="Submissions S."/>
        </authorList>
    </citation>
    <scope>NUCLEOTIDE SEQUENCE [LARGE SCALE GENOMIC DNA]</scope>
    <source>
        <strain evidence="8">DSM 26134</strain>
    </source>
</reference>